<name>A0A183IEY8_9BILA</name>
<gene>
    <name evidence="2" type="ORF">SBAD_LOCUS2182</name>
</gene>
<sequence length="87" mass="9475">MYACAAKVLCAWRTWLKNGVELPVSRHGQSTRPHGARGIKTPPPPPPPHRSRSVSQDKCGRGRAAAEARLDEAMLQPGLSYCFCGPH</sequence>
<evidence type="ECO:0000313" key="3">
    <source>
        <dbReference type="Proteomes" id="UP000270296"/>
    </source>
</evidence>
<protein>
    <submittedName>
        <fullName evidence="2 4">Uncharacterized protein</fullName>
    </submittedName>
</protein>
<dbReference type="AlphaFoldDB" id="A0A183IEY8"/>
<accession>A0A183IEY8</accession>
<reference evidence="2 3" key="2">
    <citation type="submission" date="2018-11" db="EMBL/GenBank/DDBJ databases">
        <authorList>
            <consortium name="Pathogen Informatics"/>
        </authorList>
    </citation>
    <scope>NUCLEOTIDE SEQUENCE [LARGE SCALE GENOMIC DNA]</scope>
</reference>
<keyword evidence="3" id="KW-1185">Reference proteome</keyword>
<feature type="region of interest" description="Disordered" evidence="1">
    <location>
        <begin position="22"/>
        <end position="65"/>
    </location>
</feature>
<reference evidence="4" key="1">
    <citation type="submission" date="2016-06" db="UniProtKB">
        <authorList>
            <consortium name="WormBaseParasite"/>
        </authorList>
    </citation>
    <scope>IDENTIFICATION</scope>
</reference>
<proteinExistence type="predicted"/>
<evidence type="ECO:0000313" key="4">
    <source>
        <dbReference type="WBParaSite" id="SBAD_0000228501-mRNA-1"/>
    </source>
</evidence>
<evidence type="ECO:0000313" key="2">
    <source>
        <dbReference type="EMBL" id="VDO96806.1"/>
    </source>
</evidence>
<dbReference type="EMBL" id="UZAM01007117">
    <property type="protein sequence ID" value="VDO96806.1"/>
    <property type="molecule type" value="Genomic_DNA"/>
</dbReference>
<dbReference type="Proteomes" id="UP000270296">
    <property type="component" value="Unassembled WGS sequence"/>
</dbReference>
<evidence type="ECO:0000256" key="1">
    <source>
        <dbReference type="SAM" id="MobiDB-lite"/>
    </source>
</evidence>
<dbReference type="WBParaSite" id="SBAD_0000228501-mRNA-1">
    <property type="protein sequence ID" value="SBAD_0000228501-mRNA-1"/>
    <property type="gene ID" value="SBAD_0000228501"/>
</dbReference>
<organism evidence="4">
    <name type="scientific">Soboliphyme baturini</name>
    <dbReference type="NCBI Taxonomy" id="241478"/>
    <lineage>
        <taxon>Eukaryota</taxon>
        <taxon>Metazoa</taxon>
        <taxon>Ecdysozoa</taxon>
        <taxon>Nematoda</taxon>
        <taxon>Enoplea</taxon>
        <taxon>Dorylaimia</taxon>
        <taxon>Dioctophymatida</taxon>
        <taxon>Dioctophymatoidea</taxon>
        <taxon>Soboliphymatidae</taxon>
        <taxon>Soboliphyme</taxon>
    </lineage>
</organism>